<organism evidence="2 3">
    <name type="scientific">Bythopirellula goksoeyrii</name>
    <dbReference type="NCBI Taxonomy" id="1400387"/>
    <lineage>
        <taxon>Bacteria</taxon>
        <taxon>Pseudomonadati</taxon>
        <taxon>Planctomycetota</taxon>
        <taxon>Planctomycetia</taxon>
        <taxon>Pirellulales</taxon>
        <taxon>Lacipirellulaceae</taxon>
        <taxon>Bythopirellula</taxon>
    </lineage>
</organism>
<dbReference type="EMBL" id="CP042913">
    <property type="protein sequence ID" value="QEG36954.1"/>
    <property type="molecule type" value="Genomic_DNA"/>
</dbReference>
<dbReference type="PROSITE" id="PS51257">
    <property type="entry name" value="PROKAR_LIPOPROTEIN"/>
    <property type="match status" value="1"/>
</dbReference>
<reference evidence="2 3" key="1">
    <citation type="submission" date="2019-08" db="EMBL/GenBank/DDBJ databases">
        <title>Deep-cultivation of Planctomycetes and their phenomic and genomic characterization uncovers novel biology.</title>
        <authorList>
            <person name="Wiegand S."/>
            <person name="Jogler M."/>
            <person name="Boedeker C."/>
            <person name="Pinto D."/>
            <person name="Vollmers J."/>
            <person name="Rivas-Marin E."/>
            <person name="Kohn T."/>
            <person name="Peeters S.H."/>
            <person name="Heuer A."/>
            <person name="Rast P."/>
            <person name="Oberbeckmann S."/>
            <person name="Bunk B."/>
            <person name="Jeske O."/>
            <person name="Meyerdierks A."/>
            <person name="Storesund J.E."/>
            <person name="Kallscheuer N."/>
            <person name="Luecker S."/>
            <person name="Lage O.M."/>
            <person name="Pohl T."/>
            <person name="Merkel B.J."/>
            <person name="Hornburger P."/>
            <person name="Mueller R.-W."/>
            <person name="Bruemmer F."/>
            <person name="Labrenz M."/>
            <person name="Spormann A.M."/>
            <person name="Op den Camp H."/>
            <person name="Overmann J."/>
            <person name="Amann R."/>
            <person name="Jetten M.S.M."/>
            <person name="Mascher T."/>
            <person name="Medema M.H."/>
            <person name="Devos D.P."/>
            <person name="Kaster A.-K."/>
            <person name="Ovreas L."/>
            <person name="Rohde M."/>
            <person name="Galperin M.Y."/>
            <person name="Jogler C."/>
        </authorList>
    </citation>
    <scope>NUCLEOTIDE SEQUENCE [LARGE SCALE GENOMIC DNA]</scope>
    <source>
        <strain evidence="2 3">Pr1d</strain>
    </source>
</reference>
<evidence type="ECO:0000313" key="3">
    <source>
        <dbReference type="Proteomes" id="UP000323917"/>
    </source>
</evidence>
<evidence type="ECO:0000313" key="2">
    <source>
        <dbReference type="EMBL" id="QEG36954.1"/>
    </source>
</evidence>
<evidence type="ECO:0000256" key="1">
    <source>
        <dbReference type="SAM" id="SignalP"/>
    </source>
</evidence>
<dbReference type="Proteomes" id="UP000323917">
    <property type="component" value="Chromosome"/>
</dbReference>
<sequence precursor="true">MKFLRVLLLAVFILAHLSTTGCTPKRVAKDALCNAQSFVLLLQYHPLQKFRHQPYG</sequence>
<dbReference type="AlphaFoldDB" id="A0A5B9QDI0"/>
<keyword evidence="1" id="KW-0732">Signal</keyword>
<protein>
    <recommendedName>
        <fullName evidence="4">Lipoprotein</fullName>
    </recommendedName>
</protein>
<evidence type="ECO:0008006" key="4">
    <source>
        <dbReference type="Google" id="ProtNLM"/>
    </source>
</evidence>
<proteinExistence type="predicted"/>
<feature type="chain" id="PRO_5023091434" description="Lipoprotein" evidence="1">
    <location>
        <begin position="22"/>
        <end position="56"/>
    </location>
</feature>
<keyword evidence="3" id="KW-1185">Reference proteome</keyword>
<gene>
    <name evidence="2" type="ORF">Pr1d_42940</name>
</gene>
<dbReference type="KEGG" id="bgok:Pr1d_42940"/>
<accession>A0A5B9QDI0</accession>
<feature type="signal peptide" evidence="1">
    <location>
        <begin position="1"/>
        <end position="21"/>
    </location>
</feature>
<name>A0A5B9QDI0_9BACT</name>